<sequence length="260" mass="28801">MPSLRDWQGRCYEGILCQQSYEGSRDKVSLDAEAGVRAHCCARKLKPYFDAHPVEVIMDQPLRQILENPNQSGRIVKWAIDLREGASELVNVVEATQNGVWLRYVDGSGEGRGDELGNLQGCEKAIPTGRGQLGSRTPNGTLVIPNDPKSHHWETPFSPVYGSDAMLPVEIHLETARVMYYDEVADEQGLRRNRHLLEGKRAAAVDNMARLGGGGESTKYYKKNPGLWAWKDLSNGGQGDGVVKPPGRKLLPILWRQGAE</sequence>
<dbReference type="Proteomes" id="UP001454036">
    <property type="component" value="Unassembled WGS sequence"/>
</dbReference>
<dbReference type="EMBL" id="BAABME010013341">
    <property type="protein sequence ID" value="GAA0186064.1"/>
    <property type="molecule type" value="Genomic_DNA"/>
</dbReference>
<keyword evidence="2" id="KW-1185">Reference proteome</keyword>
<comment type="caution">
    <text evidence="1">The sequence shown here is derived from an EMBL/GenBank/DDBJ whole genome shotgun (WGS) entry which is preliminary data.</text>
</comment>
<accession>A0AAV3S067</accession>
<evidence type="ECO:0000313" key="2">
    <source>
        <dbReference type="Proteomes" id="UP001454036"/>
    </source>
</evidence>
<dbReference type="PANTHER" id="PTHR48475:SF2">
    <property type="entry name" value="RIBONUCLEASE H"/>
    <property type="match status" value="1"/>
</dbReference>
<protein>
    <submittedName>
        <fullName evidence="1">Uncharacterized protein</fullName>
    </submittedName>
</protein>
<reference evidence="1 2" key="1">
    <citation type="submission" date="2024-01" db="EMBL/GenBank/DDBJ databases">
        <title>The complete chloroplast genome sequence of Lithospermum erythrorhizon: insights into the phylogenetic relationship among Boraginaceae species and the maternal lineages of purple gromwells.</title>
        <authorList>
            <person name="Okada T."/>
            <person name="Watanabe K."/>
        </authorList>
    </citation>
    <scope>NUCLEOTIDE SEQUENCE [LARGE SCALE GENOMIC DNA]</scope>
</reference>
<proteinExistence type="predicted"/>
<evidence type="ECO:0000313" key="1">
    <source>
        <dbReference type="EMBL" id="GAA0186064.1"/>
    </source>
</evidence>
<dbReference type="AlphaFoldDB" id="A0AAV3S067"/>
<name>A0AAV3S067_LITER</name>
<gene>
    <name evidence="1" type="ORF">LIER_33352</name>
</gene>
<dbReference type="PANTHER" id="PTHR48475">
    <property type="entry name" value="RIBONUCLEASE H"/>
    <property type="match status" value="1"/>
</dbReference>
<organism evidence="1 2">
    <name type="scientific">Lithospermum erythrorhizon</name>
    <name type="common">Purple gromwell</name>
    <name type="synonym">Lithospermum officinale var. erythrorhizon</name>
    <dbReference type="NCBI Taxonomy" id="34254"/>
    <lineage>
        <taxon>Eukaryota</taxon>
        <taxon>Viridiplantae</taxon>
        <taxon>Streptophyta</taxon>
        <taxon>Embryophyta</taxon>
        <taxon>Tracheophyta</taxon>
        <taxon>Spermatophyta</taxon>
        <taxon>Magnoliopsida</taxon>
        <taxon>eudicotyledons</taxon>
        <taxon>Gunneridae</taxon>
        <taxon>Pentapetalae</taxon>
        <taxon>asterids</taxon>
        <taxon>lamiids</taxon>
        <taxon>Boraginales</taxon>
        <taxon>Boraginaceae</taxon>
        <taxon>Boraginoideae</taxon>
        <taxon>Lithospermeae</taxon>
        <taxon>Lithospermum</taxon>
    </lineage>
</organism>